<feature type="compositionally biased region" description="Low complexity" evidence="13">
    <location>
        <begin position="305"/>
        <end position="327"/>
    </location>
</feature>
<keyword evidence="5" id="KW-0597">Phosphoprotein</keyword>
<feature type="compositionally biased region" description="Low complexity" evidence="13">
    <location>
        <begin position="991"/>
        <end position="1002"/>
    </location>
</feature>
<feature type="compositionally biased region" description="Basic and acidic residues" evidence="13">
    <location>
        <begin position="1284"/>
        <end position="1299"/>
    </location>
</feature>
<dbReference type="InterPro" id="IPR004170">
    <property type="entry name" value="WWE_dom"/>
</dbReference>
<evidence type="ECO:0000256" key="7">
    <source>
        <dbReference type="ARBA" id="ARBA00022763"/>
    </source>
</evidence>
<dbReference type="EnsemblMetazoa" id="XM_022812671">
    <property type="protein sequence ID" value="XP_022668406"/>
    <property type="gene ID" value="LOC111253363"/>
</dbReference>
<evidence type="ECO:0000256" key="3">
    <source>
        <dbReference type="ARBA" id="ARBA00004906"/>
    </source>
</evidence>
<comment type="pathway">
    <text evidence="3 12">Protein modification; protein ubiquitination.</text>
</comment>
<feature type="compositionally biased region" description="Polar residues" evidence="13">
    <location>
        <begin position="183"/>
        <end position="207"/>
    </location>
</feature>
<dbReference type="GeneID" id="111253363"/>
<evidence type="ECO:0000256" key="10">
    <source>
        <dbReference type="ARBA" id="ARBA00023242"/>
    </source>
</evidence>
<evidence type="ECO:0000256" key="8">
    <source>
        <dbReference type="ARBA" id="ARBA00022786"/>
    </source>
</evidence>
<proteinExistence type="inferred from homology"/>
<dbReference type="PROSITE" id="PS50237">
    <property type="entry name" value="HECT"/>
    <property type="match status" value="1"/>
</dbReference>
<dbReference type="GO" id="GO:0008270">
    <property type="term" value="F:zinc ion binding"/>
    <property type="evidence" value="ECO:0007669"/>
    <property type="project" value="InterPro"/>
</dbReference>
<dbReference type="InterPro" id="IPR035983">
    <property type="entry name" value="Hect_E3_ubiquitin_ligase"/>
</dbReference>
<feature type="compositionally biased region" description="Low complexity" evidence="13">
    <location>
        <begin position="487"/>
        <end position="508"/>
    </location>
</feature>
<dbReference type="Gene3D" id="1.25.10.10">
    <property type="entry name" value="Leucine-rich Repeat Variant"/>
    <property type="match status" value="1"/>
</dbReference>
<feature type="compositionally biased region" description="Polar residues" evidence="13">
    <location>
        <begin position="1"/>
        <end position="10"/>
    </location>
</feature>
<dbReference type="InParanoid" id="A0A7M7MDI3"/>
<evidence type="ECO:0000256" key="11">
    <source>
        <dbReference type="PROSITE-ProRule" id="PRU00104"/>
    </source>
</evidence>
<feature type="compositionally biased region" description="Low complexity" evidence="13">
    <location>
        <begin position="367"/>
        <end position="379"/>
    </location>
</feature>
<evidence type="ECO:0000313" key="17">
    <source>
        <dbReference type="Proteomes" id="UP000594260"/>
    </source>
</evidence>
<feature type="compositionally biased region" description="Low complexity" evidence="13">
    <location>
        <begin position="242"/>
        <end position="254"/>
    </location>
</feature>
<dbReference type="RefSeq" id="XP_022668381.1">
    <property type="nucleotide sequence ID" value="XM_022812646.1"/>
</dbReference>
<evidence type="ECO:0000259" key="15">
    <source>
        <dbReference type="PROSITE" id="PS50918"/>
    </source>
</evidence>
<feature type="region of interest" description="Disordered" evidence="13">
    <location>
        <begin position="1809"/>
        <end position="1835"/>
    </location>
</feature>
<dbReference type="InterPro" id="IPR016024">
    <property type="entry name" value="ARM-type_fold"/>
</dbReference>
<feature type="compositionally biased region" description="Low complexity" evidence="13">
    <location>
        <begin position="1451"/>
        <end position="1464"/>
    </location>
</feature>
<dbReference type="Gene3D" id="3.90.1750.10">
    <property type="entry name" value="Hect, E3 ligase catalytic domains"/>
    <property type="match status" value="1"/>
</dbReference>
<evidence type="ECO:0000259" key="14">
    <source>
        <dbReference type="PROSITE" id="PS50237"/>
    </source>
</evidence>
<feature type="compositionally biased region" description="Gly residues" evidence="13">
    <location>
        <begin position="1416"/>
        <end position="1433"/>
    </location>
</feature>
<keyword evidence="7" id="KW-0227">DNA damage</keyword>
<organism evidence="16 17">
    <name type="scientific">Varroa destructor</name>
    <name type="common">Honeybee mite</name>
    <dbReference type="NCBI Taxonomy" id="109461"/>
    <lineage>
        <taxon>Eukaryota</taxon>
        <taxon>Metazoa</taxon>
        <taxon>Ecdysozoa</taxon>
        <taxon>Arthropoda</taxon>
        <taxon>Chelicerata</taxon>
        <taxon>Arachnida</taxon>
        <taxon>Acari</taxon>
        <taxon>Parasitiformes</taxon>
        <taxon>Mesostigmata</taxon>
        <taxon>Gamasina</taxon>
        <taxon>Dermanyssoidea</taxon>
        <taxon>Varroidae</taxon>
        <taxon>Varroa</taxon>
    </lineage>
</organism>
<dbReference type="UniPathway" id="UPA00143"/>
<feature type="compositionally biased region" description="Polar residues" evidence="13">
    <location>
        <begin position="353"/>
        <end position="366"/>
    </location>
</feature>
<feature type="region of interest" description="Disordered" evidence="13">
    <location>
        <begin position="179"/>
        <end position="525"/>
    </location>
</feature>
<feature type="region of interest" description="Disordered" evidence="13">
    <location>
        <begin position="1274"/>
        <end position="1389"/>
    </location>
</feature>
<dbReference type="SMART" id="SM00119">
    <property type="entry name" value="HECTc"/>
    <property type="match status" value="1"/>
</dbReference>
<dbReference type="Gene3D" id="3.30.2410.10">
    <property type="entry name" value="Hect, E3 ligase catalytic domain"/>
    <property type="match status" value="1"/>
</dbReference>
<feature type="region of interest" description="Disordered" evidence="13">
    <location>
        <begin position="1"/>
        <end position="96"/>
    </location>
</feature>
<dbReference type="OrthoDB" id="271273at2759"/>
<comment type="catalytic activity">
    <reaction evidence="1 12">
        <text>S-ubiquitinyl-[E2 ubiquitin-conjugating enzyme]-L-cysteine + [acceptor protein]-L-lysine = [E2 ubiquitin-conjugating enzyme]-L-cysteine + N(6)-ubiquitinyl-[acceptor protein]-L-lysine.</text>
        <dbReference type="EC" id="2.3.2.26"/>
    </reaction>
</comment>
<evidence type="ECO:0000256" key="6">
    <source>
        <dbReference type="ARBA" id="ARBA00022679"/>
    </source>
</evidence>
<dbReference type="SUPFAM" id="SSF56204">
    <property type="entry name" value="Hect, E3 ligase catalytic domain"/>
    <property type="match status" value="1"/>
</dbReference>
<keyword evidence="10" id="KW-0539">Nucleus</keyword>
<comment type="subcellular location">
    <subcellularLocation>
        <location evidence="2">Nucleus</location>
        <location evidence="2">Nucleoplasm</location>
    </subcellularLocation>
</comment>
<dbReference type="Gene3D" id="3.30.720.50">
    <property type="match status" value="1"/>
</dbReference>
<dbReference type="GO" id="GO:0009966">
    <property type="term" value="P:regulation of signal transduction"/>
    <property type="evidence" value="ECO:0007669"/>
    <property type="project" value="UniProtKB-ARBA"/>
</dbReference>
<dbReference type="InterPro" id="IPR045322">
    <property type="entry name" value="HECTD1/TRIP12-like"/>
</dbReference>
<dbReference type="EnsemblMetazoa" id="XM_022812646">
    <property type="protein sequence ID" value="XP_022668381"/>
    <property type="gene ID" value="LOC111253363"/>
</dbReference>
<evidence type="ECO:0000256" key="9">
    <source>
        <dbReference type="ARBA" id="ARBA00023204"/>
    </source>
</evidence>
<dbReference type="PANTHER" id="PTHR45670:SF13">
    <property type="entry name" value="E3 UBIQUITIN-PROTEIN LIGASE TRIP12"/>
    <property type="match status" value="1"/>
</dbReference>
<protein>
    <recommendedName>
        <fullName evidence="12">E3 ubiquitin-protein ligase</fullName>
        <ecNumber evidence="12">2.3.2.26</ecNumber>
    </recommendedName>
</protein>
<evidence type="ECO:0000256" key="2">
    <source>
        <dbReference type="ARBA" id="ARBA00004642"/>
    </source>
</evidence>
<evidence type="ECO:0000313" key="16">
    <source>
        <dbReference type="EnsemblMetazoa" id="XP_022668399"/>
    </source>
</evidence>
<reference evidence="16" key="1">
    <citation type="submission" date="2021-01" db="UniProtKB">
        <authorList>
            <consortium name="EnsemblMetazoa"/>
        </authorList>
    </citation>
    <scope>IDENTIFICATION</scope>
</reference>
<dbReference type="EC" id="2.3.2.26" evidence="12"/>
<feature type="compositionally biased region" description="Polar residues" evidence="13">
    <location>
        <begin position="52"/>
        <end position="61"/>
    </location>
</feature>
<keyword evidence="17" id="KW-1185">Reference proteome</keyword>
<dbReference type="GO" id="GO:0043161">
    <property type="term" value="P:proteasome-mediated ubiquitin-dependent protein catabolic process"/>
    <property type="evidence" value="ECO:0007669"/>
    <property type="project" value="TreeGrafter"/>
</dbReference>
<evidence type="ECO:0000256" key="4">
    <source>
        <dbReference type="ARBA" id="ARBA00006331"/>
    </source>
</evidence>
<dbReference type="PANTHER" id="PTHR45670">
    <property type="entry name" value="E3 UBIQUITIN-PROTEIN LIGASE TRIP12"/>
    <property type="match status" value="1"/>
</dbReference>
<dbReference type="GO" id="GO:0006281">
    <property type="term" value="P:DNA repair"/>
    <property type="evidence" value="ECO:0007669"/>
    <property type="project" value="UniProtKB-KW"/>
</dbReference>
<dbReference type="PROSITE" id="PS50918">
    <property type="entry name" value="WWE"/>
    <property type="match status" value="1"/>
</dbReference>
<dbReference type="GO" id="GO:0000209">
    <property type="term" value="P:protein polyubiquitination"/>
    <property type="evidence" value="ECO:0007669"/>
    <property type="project" value="TreeGrafter"/>
</dbReference>
<name>A0A7M7MDI3_VARDE</name>
<feature type="domain" description="WWE" evidence="15">
    <location>
        <begin position="907"/>
        <end position="983"/>
    </location>
</feature>
<feature type="compositionally biased region" description="Gly residues" evidence="13">
    <location>
        <begin position="1199"/>
        <end position="1217"/>
    </location>
</feature>
<dbReference type="CDD" id="cd00078">
    <property type="entry name" value="HECTc"/>
    <property type="match status" value="1"/>
</dbReference>
<feature type="active site" description="Glycyl thioester intermediate" evidence="11">
    <location>
        <position position="2357"/>
    </location>
</feature>
<keyword evidence="8 11" id="KW-0833">Ubl conjugation pathway</keyword>
<dbReference type="EnsemblMetazoa" id="XM_022812654">
    <property type="protein sequence ID" value="XP_022668389"/>
    <property type="gene ID" value="LOC111253363"/>
</dbReference>
<dbReference type="InterPro" id="IPR018123">
    <property type="entry name" value="WWE-dom_subgr"/>
</dbReference>
<evidence type="ECO:0000256" key="12">
    <source>
        <dbReference type="RuleBase" id="RU369009"/>
    </source>
</evidence>
<dbReference type="SUPFAM" id="SSF117839">
    <property type="entry name" value="WWE domain"/>
    <property type="match status" value="1"/>
</dbReference>
<evidence type="ECO:0000256" key="1">
    <source>
        <dbReference type="ARBA" id="ARBA00000885"/>
    </source>
</evidence>
<dbReference type="InterPro" id="IPR011989">
    <property type="entry name" value="ARM-like"/>
</dbReference>
<dbReference type="Proteomes" id="UP000594260">
    <property type="component" value="Unplaced"/>
</dbReference>
<feature type="compositionally biased region" description="Low complexity" evidence="13">
    <location>
        <begin position="25"/>
        <end position="39"/>
    </location>
</feature>
<dbReference type="SMART" id="SM00678">
    <property type="entry name" value="WWE"/>
    <property type="match status" value="1"/>
</dbReference>
<dbReference type="RefSeq" id="XP_022668389.1">
    <property type="nucleotide sequence ID" value="XM_022812654.1"/>
</dbReference>
<feature type="region of interest" description="Disordered" evidence="13">
    <location>
        <begin position="1447"/>
        <end position="1483"/>
    </location>
</feature>
<dbReference type="CTD" id="40596"/>
<feature type="compositionally biased region" description="Low complexity" evidence="13">
    <location>
        <begin position="1964"/>
        <end position="1973"/>
    </location>
</feature>
<feature type="compositionally biased region" description="Low complexity" evidence="13">
    <location>
        <begin position="62"/>
        <end position="85"/>
    </location>
</feature>
<comment type="similarity">
    <text evidence="4 12">Belongs to the UPL family. K-HECT subfamily.</text>
</comment>
<dbReference type="InterPro" id="IPR000569">
    <property type="entry name" value="HECT_dom"/>
</dbReference>
<sequence>METPPTSSKARPSRHNQRAAAAAVQQQHQHNQQQQQQQLQHHHHQHPQPQQTSPTSAATRDQLQQHQQHPQQTTTTLSSSVSSLSLPPPLPPAVQPSLLTGAAATAFNSGGPTSPAVNSAGTIGLGGHHCAATLGSSPLTTTTTASSTEGGLPAFTGHSAASGAAVAAVIGIAAGLRRRASHEPSSQQSQVANQQGSSSATLTTGTIHSHQHHHHHQHHVHHQQSQHQSAEGIATTGPATVSSAASGPSQSGQPESLLSADSSPQSQKRKYNTRLASRVEDNLPSNNVQQQGGQSSTRTHRDSKGPSSPKKSKKSGQSQQASVPVRRPGGRRRSGGVVSSAGALATGACASGSPASQHSATTANSGHQSQHYYQQQVQQAEGPHHSRQVGGSSSSASSANVATASQHQHHLSQVGAISSSSTGTSNSGRQQHSAAVGGSRPSKMNSQQHSHQQQNEPMESQASVASANSSSSSSAGASGTNNNQMDSQSASAASGGAYGEVAVSTQSGGSSGGAGSGGGAGEDGDVNRLRELLESRGIPPQLLGTLGPRMQHFLHRYVGSMGGVSNLSNGNHSRATQLLETLQSPDENEQLGAVMEMCQTLVMGNEDSLAGFPFKAVIPALVGLLAGPAEGGAEGRSPNFEVMHNACRALTYMMEALPRSTSLIAESIPRFVEKLEAIQCVDVAEQSLTALEMLSKKHAKAILHANGVASCLAYLDFFSMNAQRSALTITANCCAHLGPDDWSLIKPCVPILAQRLDPGGCDNPDKKSIDCACAALSRIVEAFQNNPDVLEEVAPRSTLDLIQALVLRNPALVSSPTFVIVIRMLALLCQGCPPIAVELLKSSIDVTLRHLLVGPEKNGRVDPPELLARSPQELYEITGLIMELMPRLPDDGVFAVDQLLWRPQGQQAAGVSSNVITQVHWCWQDNNMEWQPYSLVDGRCIESAHANGEEEVSLSINGKTYSLSFTQMQQTSEDSGTTRAIRRTVSNCNQTSGAATTNSTTTINVSGQQPISGAGTSAQASNTATVSQTGKNSAPGKTVPAADGTAAASANLGKDARAELVKEEPELVAKFVRSLMSVLYEVYGSSAGPAVRHKCLRAMLRVVYYTDATTLESILRADAVSNHLSQMLSTHNDLRVTVMALQLTEILMQKMPHLFVHSFNREGVIHKISELSAKPVEPLESHIAHAVPHVHNSAYSGHRGSGVHGSNGGSGSGGSSGIGVDAGAEFGIATSGSSHPGGSVYGGGEATTSAEKSPEQQHNNQLFSQRFLGDMLKRKRASGAAAANDKKRASESRGKDSRRMKGSSSGASSGPSAATAATAAAAVAAHPTQSESKRGGPATRSRLSVHGDLESPEDTGGGHGATSAKPSSSGHSSAHGSSNSSPVSMRFSSTAGGTGGLLAGTTSAGVAEAGGDASASGGGGSSQKKGGASGGTGAGFFSQLVPSRFCKWGHPSPSSQPAASCSGQQGSGGGSDRHNSIQQQLQRQRQEMVHKIKLWIRDESQSLNDNYFAAYRQQLCRSTLEKLESAVALVKAGQDDSGKLVQGLREICDVLQQGDVSSFELIHSGMVGALLDLFAEPGPEAFVRNAKIILQVFAGVDVLLNACESQSGPCTVGDSTLLLTLVSRLSSCVSQLEQFALKVHDVPGGIGGTRGTSALRFFNTHQLKCNLERHPSCANLKQWKNGPVKIDPLALVQAIERYLVVRGYGRVRDDDECGSEDDNSDEDLDESMLLGSSQGHSRHRLQFLIGETPLQYNMTVYQAIKQYSHLADGGAHSETDLFDASLGLDSASSAVWTHTHTIYYRPAIADDLGQNGTGQRKNKTKGSGGKKPTAKDELWNEGFSPAPSCPIEDALAAGKNLVTKLSDPSLRMLALLRVLYTLSQHWGLLYGVHNFMPALQEEVFLNAKLSNKALRQLQDPLALMTGNIPPWLKTLSAFCPFIMPFETRHNLFYSTCFDRDRALQRLMDSSPELSSGDSSERVTPRLDRKKRTVNREDLLKQAEVVFNEISLSNSRAMLEIQYDNEVGSGLGPTLEFYALVSRELQRCDLEMWRNFMTSTDRALYHKGGEKKYVFCPGGLYPTPVARNIKSSQLNKIKNRFKMCGKFVAKALMDSRMLDMHFSVPLFKWMLGEERSLGLRDIQHIDEQLFRHLCKLQSLVEQKNRIIAQNKNLTGPALSKSLEKLTLDGCSVELLGLDFTLPGYDIELKKGGANVAVTIHNLDQYIRLVVYWTLVEGVRRQMDAFKEGFESIFPMDSLGHYFRPAELNRALCGDSAHWSMDILRRACKIDHGYTIESRAIQFLFEIMEEFDEGQRRQFLLFVTGSPRLPVGGFCALVPPLTIVKKSSEGQPSDKYLPSVMTCVNYLKLPDYSTKEVMREKLLVAQSEGQCSFHLS</sequence>
<feature type="domain" description="HECT" evidence="14">
    <location>
        <begin position="2003"/>
        <end position="2390"/>
    </location>
</feature>
<evidence type="ECO:0000256" key="13">
    <source>
        <dbReference type="SAM" id="MobiDB-lite"/>
    </source>
</evidence>
<dbReference type="InterPro" id="IPR057948">
    <property type="entry name" value="TPR_TRIP12_N"/>
</dbReference>
<feature type="compositionally biased region" description="Low complexity" evidence="13">
    <location>
        <begin position="418"/>
        <end position="428"/>
    </location>
</feature>
<dbReference type="OMA" id="QEESTNT"/>
<feature type="region of interest" description="Disordered" evidence="13">
    <location>
        <begin position="1409"/>
        <end position="1433"/>
    </location>
</feature>
<accession>A0A7M7MDI3</accession>
<dbReference type="GO" id="GO:0061630">
    <property type="term" value="F:ubiquitin protein ligase activity"/>
    <property type="evidence" value="ECO:0007669"/>
    <property type="project" value="UniProtKB-UniRule"/>
</dbReference>
<feature type="compositionally biased region" description="Polar residues" evidence="13">
    <location>
        <begin position="1246"/>
        <end position="1258"/>
    </location>
</feature>
<feature type="compositionally biased region" description="Polar residues" evidence="13">
    <location>
        <begin position="1003"/>
        <end position="1032"/>
    </location>
</feature>
<dbReference type="Pfam" id="PF25579">
    <property type="entry name" value="TPR_TRIP12_N"/>
    <property type="match status" value="1"/>
</dbReference>
<feature type="region of interest" description="Disordered" evidence="13">
    <location>
        <begin position="1964"/>
        <end position="1985"/>
    </location>
</feature>
<dbReference type="EnsemblMetazoa" id="XM_022812664">
    <property type="protein sequence ID" value="XP_022668399"/>
    <property type="gene ID" value="LOC111253363"/>
</dbReference>
<feature type="compositionally biased region" description="Low complexity" evidence="13">
    <location>
        <begin position="392"/>
        <end position="405"/>
    </location>
</feature>
<dbReference type="FunCoup" id="A0A7M7MDI3">
    <property type="interactions" value="1981"/>
</dbReference>
<dbReference type="Pfam" id="PF02825">
    <property type="entry name" value="WWE"/>
    <property type="match status" value="1"/>
</dbReference>
<dbReference type="KEGG" id="vde:111253363"/>
<feature type="compositionally biased region" description="Low complexity" evidence="13">
    <location>
        <begin position="445"/>
        <end position="478"/>
    </location>
</feature>
<keyword evidence="9" id="KW-0234">DNA repair</keyword>
<dbReference type="Pfam" id="PF00632">
    <property type="entry name" value="HECT"/>
    <property type="match status" value="1"/>
</dbReference>
<feature type="compositionally biased region" description="Gly residues" evidence="13">
    <location>
        <begin position="509"/>
        <end position="521"/>
    </location>
</feature>
<dbReference type="RefSeq" id="XP_022668406.1">
    <property type="nucleotide sequence ID" value="XM_022812671.1"/>
</dbReference>
<feature type="compositionally biased region" description="Low complexity" evidence="13">
    <location>
        <begin position="1363"/>
        <end position="1389"/>
    </location>
</feature>
<feature type="compositionally biased region" description="Basic residues" evidence="13">
    <location>
        <begin position="209"/>
        <end position="224"/>
    </location>
</feature>
<dbReference type="GO" id="GO:0016607">
    <property type="term" value="C:nuclear speck"/>
    <property type="evidence" value="ECO:0007669"/>
    <property type="project" value="TreeGrafter"/>
</dbReference>
<dbReference type="InterPro" id="IPR037197">
    <property type="entry name" value="WWE_dom_sf"/>
</dbReference>
<dbReference type="RefSeq" id="XP_022668399.1">
    <property type="nucleotide sequence ID" value="XM_022812664.1"/>
</dbReference>
<dbReference type="SUPFAM" id="SSF48371">
    <property type="entry name" value="ARM repeat"/>
    <property type="match status" value="1"/>
</dbReference>
<keyword evidence="6 12" id="KW-0808">Transferase</keyword>
<feature type="region of interest" description="Disordered" evidence="13">
    <location>
        <begin position="989"/>
        <end position="1042"/>
    </location>
</feature>
<feature type="region of interest" description="Disordered" evidence="13">
    <location>
        <begin position="1192"/>
        <end position="1258"/>
    </location>
</feature>
<evidence type="ECO:0000256" key="5">
    <source>
        <dbReference type="ARBA" id="ARBA00022553"/>
    </source>
</evidence>
<feature type="compositionally biased region" description="Low complexity" evidence="13">
    <location>
        <begin position="1302"/>
        <end position="1325"/>
    </location>
</feature>